<dbReference type="OrthoDB" id="187854at2"/>
<dbReference type="RefSeq" id="WP_140990805.1">
    <property type="nucleotide sequence ID" value="NZ_VHIQ01000006.1"/>
</dbReference>
<dbReference type="Pfam" id="PF11138">
    <property type="entry name" value="DUF2911"/>
    <property type="match status" value="1"/>
</dbReference>
<keyword evidence="2" id="KW-1185">Reference proteome</keyword>
<dbReference type="InterPro" id="IPR021314">
    <property type="entry name" value="DUF2911"/>
</dbReference>
<accession>A0A506PFD5</accession>
<gene>
    <name evidence="1" type="ORF">FJ651_12135</name>
</gene>
<comment type="caution">
    <text evidence="1">The sequence shown here is derived from an EMBL/GenBank/DDBJ whole genome shotgun (WGS) entry which is preliminary data.</text>
</comment>
<organism evidence="1 2">
    <name type="scientific">Paucihalobacter ruber</name>
    <dbReference type="NCBI Taxonomy" id="2567861"/>
    <lineage>
        <taxon>Bacteria</taxon>
        <taxon>Pseudomonadati</taxon>
        <taxon>Bacteroidota</taxon>
        <taxon>Flavobacteriia</taxon>
        <taxon>Flavobacteriales</taxon>
        <taxon>Flavobacteriaceae</taxon>
        <taxon>Paucihalobacter</taxon>
    </lineage>
</organism>
<protein>
    <submittedName>
        <fullName evidence="1">DUF2911 domain-containing protein</fullName>
    </submittedName>
</protein>
<dbReference type="AlphaFoldDB" id="A0A506PFD5"/>
<dbReference type="Proteomes" id="UP000317332">
    <property type="component" value="Unassembled WGS sequence"/>
</dbReference>
<sequence>MNYLLKRLLILLFLAAIALLGYLHFVENIFSPRLSPQDTVSFQLNDLKLSVNYNRPSKRDREIFGALIPFGQVWRTGANEATVFKTNKDLMIDGIYLPQGDYTLWTIPNENSWQVFLNNKMYTWGVDETMKAMREPQYDVVDIEAAVQKLDNVVEQFTIGFDNTTGKLYLTMVWDQIKIAVPIEELKVTQ</sequence>
<evidence type="ECO:0000313" key="2">
    <source>
        <dbReference type="Proteomes" id="UP000317332"/>
    </source>
</evidence>
<name>A0A506PFD5_9FLAO</name>
<proteinExistence type="predicted"/>
<reference evidence="1 2" key="1">
    <citation type="submission" date="2019-06" db="EMBL/GenBank/DDBJ databases">
        <title>Flavobacteriaceae Paucihalobacterium erythroidium CWB-1, complete genome.</title>
        <authorList>
            <person name="Wu S."/>
        </authorList>
    </citation>
    <scope>NUCLEOTIDE SEQUENCE [LARGE SCALE GENOMIC DNA]</scope>
    <source>
        <strain evidence="1 2">CWB-1</strain>
    </source>
</reference>
<evidence type="ECO:0000313" key="1">
    <source>
        <dbReference type="EMBL" id="TPV32309.1"/>
    </source>
</evidence>
<dbReference type="EMBL" id="VHIQ01000006">
    <property type="protein sequence ID" value="TPV32309.1"/>
    <property type="molecule type" value="Genomic_DNA"/>
</dbReference>